<proteinExistence type="predicted"/>
<dbReference type="RefSeq" id="YP_009799580.1">
    <property type="nucleotide sequence ID" value="NC_047945.1"/>
</dbReference>
<keyword evidence="3" id="KW-1185">Reference proteome</keyword>
<organism evidence="2 3">
    <name type="scientific">Staphylococcus phage phiSA_BS1</name>
    <dbReference type="NCBI Taxonomy" id="2126734"/>
    <lineage>
        <taxon>Viruses</taxon>
        <taxon>Duplodnaviria</taxon>
        <taxon>Heunggongvirae</taxon>
        <taxon>Uroviricota</taxon>
        <taxon>Caudoviricetes</taxon>
        <taxon>Herelleviridae</taxon>
        <taxon>Twortvirinae</taxon>
        <taxon>Baoshanvirus</taxon>
        <taxon>Baoshanvirus BS1</taxon>
    </lineage>
</organism>
<evidence type="ECO:0000256" key="1">
    <source>
        <dbReference type="SAM" id="MobiDB-lite"/>
    </source>
</evidence>
<feature type="region of interest" description="Disordered" evidence="1">
    <location>
        <begin position="141"/>
        <end position="216"/>
    </location>
</feature>
<dbReference type="KEGG" id="vg:54990069"/>
<accession>A0A2P1MY07</accession>
<evidence type="ECO:0000313" key="2">
    <source>
        <dbReference type="EMBL" id="AVP40461.1"/>
    </source>
</evidence>
<dbReference type="GeneID" id="54990069"/>
<evidence type="ECO:0008006" key="4">
    <source>
        <dbReference type="Google" id="ProtNLM"/>
    </source>
</evidence>
<evidence type="ECO:0000313" key="3">
    <source>
        <dbReference type="Proteomes" id="UP000241797"/>
    </source>
</evidence>
<sequence>MAKEVLKDVIFQNEVVDINNKYLEVKTIADGYTGTHNGVYSYKVVQEGEEYFVYPVETDGKGTLITRKKSPIIYTDGDIVYFVVSTVTEPYEHPVIREEDIKGLDKAKQVLQAFLAFAYDNFTLGVYNVFFTNTEDAFGVKDSSDQDAENFEDSDTASARAREERFAWGSTRTETRPYPEGVAESVAKEEKEIEAPKEPENVEVAPQENEAEVSAE</sequence>
<feature type="compositionally biased region" description="Acidic residues" evidence="1">
    <location>
        <begin position="145"/>
        <end position="155"/>
    </location>
</feature>
<protein>
    <recommendedName>
        <fullName evidence="4">Ig-like protein</fullName>
    </recommendedName>
</protein>
<feature type="compositionally biased region" description="Basic and acidic residues" evidence="1">
    <location>
        <begin position="186"/>
        <end position="200"/>
    </location>
</feature>
<reference evidence="2 3" key="1">
    <citation type="submission" date="2018-03" db="EMBL/GenBank/DDBJ databases">
        <title>Isolation, the biological characteristics and genomics of two new strains of lysate Staphylococcus aureus phage.</title>
        <authorList>
            <person name="Jin X."/>
            <person name="Zhang C."/>
        </authorList>
    </citation>
    <scope>NUCLEOTIDE SEQUENCE [LARGE SCALE GENOMIC DNA]</scope>
</reference>
<dbReference type="EMBL" id="MH078572">
    <property type="protein sequence ID" value="AVP40461.1"/>
    <property type="molecule type" value="Genomic_DNA"/>
</dbReference>
<name>A0A2P1MY07_9CAUD</name>
<dbReference type="Proteomes" id="UP000241797">
    <property type="component" value="Segment"/>
</dbReference>